<evidence type="ECO:0000256" key="1">
    <source>
        <dbReference type="SAM" id="Coils"/>
    </source>
</evidence>
<evidence type="ECO:0008006" key="5">
    <source>
        <dbReference type="Google" id="ProtNLM"/>
    </source>
</evidence>
<evidence type="ECO:0000313" key="3">
    <source>
        <dbReference type="EMBL" id="CAF4257560.1"/>
    </source>
</evidence>
<dbReference type="EMBL" id="CAJOBA010052689">
    <property type="protein sequence ID" value="CAF4257560.1"/>
    <property type="molecule type" value="Genomic_DNA"/>
</dbReference>
<dbReference type="InterPro" id="IPR022205">
    <property type="entry name" value="DUF3732"/>
</dbReference>
<gene>
    <name evidence="2" type="ORF">OVA965_LOCUS35405</name>
    <name evidence="3" type="ORF">TMI583_LOCUS36368</name>
</gene>
<dbReference type="Proteomes" id="UP000682733">
    <property type="component" value="Unassembled WGS sequence"/>
</dbReference>
<keyword evidence="1" id="KW-0175">Coiled coil</keyword>
<sequence>MKVADAYLVLARKPDDSKAFINLETDESVVNNIHHFTVDYFKDFIQLADFKKELSRSFGIDITDTDTDLEDRKQRYNNKKKESPSARHFTSFMLQHQNLIANKHSLFYRFDEKEKRDQTIEQFKIFAGFFDQDYFIKKQELSELQRQHKQLSAEKEKALNYSQSIKGRLRDLLIDYIAVTGNALTDDDPDTIIAKPTASLEKIIDRKVEIDANSDQNVQLRAQLIQDRNKIIAEKRKQQTVLQNITSSINAVEQYVTQSNNIETIEQVKLKVSECPFCETPHELMVKEANDLHSAIEWLNHELSKSSYVFESFKSNEKAAKAEIEIKSETLTEINEKIKSIDEIVEKLEKDRSLDEQGLKVKFRIESLLEEVQRINNSDLDNKLATIQVKIDKLNEDIKKNYNSNAKQAEAEKIINARMKALGTQLDFEAYYQPINLKFDLETFDLYHERPDKRIYLRSMGSGANWLYSHLALFTSLQYYFCSLGAKCLIPPILFIDQPSQVYFPSNIDNKSSFNAEELKKQTLEDSEAEESVKQKTDEDLLSVTKMFDQLLAHCNYTKEQTGIMPQVIVTDHADNLILEGDQSFEDLVAGRRWRSRGFIEIQPPAVEEAFENDIMDPE</sequence>
<dbReference type="EMBL" id="CAJNOK010030819">
    <property type="protein sequence ID" value="CAF1464776.1"/>
    <property type="molecule type" value="Genomic_DNA"/>
</dbReference>
<organism evidence="2 4">
    <name type="scientific">Didymodactylos carnosus</name>
    <dbReference type="NCBI Taxonomy" id="1234261"/>
    <lineage>
        <taxon>Eukaryota</taxon>
        <taxon>Metazoa</taxon>
        <taxon>Spiralia</taxon>
        <taxon>Gnathifera</taxon>
        <taxon>Rotifera</taxon>
        <taxon>Eurotatoria</taxon>
        <taxon>Bdelloidea</taxon>
        <taxon>Philodinida</taxon>
        <taxon>Philodinidae</taxon>
        <taxon>Didymodactylos</taxon>
    </lineage>
</organism>
<evidence type="ECO:0000313" key="2">
    <source>
        <dbReference type="EMBL" id="CAF1464776.1"/>
    </source>
</evidence>
<evidence type="ECO:0000313" key="4">
    <source>
        <dbReference type="Proteomes" id="UP000677228"/>
    </source>
</evidence>
<feature type="coiled-coil region" evidence="1">
    <location>
        <begin position="134"/>
        <end position="161"/>
    </location>
</feature>
<reference evidence="2" key="1">
    <citation type="submission" date="2021-02" db="EMBL/GenBank/DDBJ databases">
        <authorList>
            <person name="Nowell W R."/>
        </authorList>
    </citation>
    <scope>NUCLEOTIDE SEQUENCE</scope>
</reference>
<proteinExistence type="predicted"/>
<accession>A0A8S2FGV5</accession>
<dbReference type="Pfam" id="PF12532">
    <property type="entry name" value="DUF3732"/>
    <property type="match status" value="1"/>
</dbReference>
<protein>
    <recommendedName>
        <fullName evidence="5">DUF3732 domain-containing protein</fullName>
    </recommendedName>
</protein>
<name>A0A8S2FGV5_9BILA</name>
<comment type="caution">
    <text evidence="2">The sequence shown here is derived from an EMBL/GenBank/DDBJ whole genome shotgun (WGS) entry which is preliminary data.</text>
</comment>
<dbReference type="AlphaFoldDB" id="A0A8S2FGV5"/>
<dbReference type="Proteomes" id="UP000677228">
    <property type="component" value="Unassembled WGS sequence"/>
</dbReference>